<feature type="region of interest" description="Disordered" evidence="1">
    <location>
        <begin position="1"/>
        <end position="26"/>
    </location>
</feature>
<evidence type="ECO:0000256" key="1">
    <source>
        <dbReference type="SAM" id="MobiDB-lite"/>
    </source>
</evidence>
<reference evidence="2 3" key="1">
    <citation type="journal article" date="2013" name="BMC Genomics">
        <title>Reconstruction of the lipid metabolism for the microalga Monoraphidium neglectum from its genome sequence reveals characteristics suitable for biofuel production.</title>
        <authorList>
            <person name="Bogen C."/>
            <person name="Al-Dilaimi A."/>
            <person name="Albersmeier A."/>
            <person name="Wichmann J."/>
            <person name="Grundmann M."/>
            <person name="Rupp O."/>
            <person name="Lauersen K.J."/>
            <person name="Blifernez-Klassen O."/>
            <person name="Kalinowski J."/>
            <person name="Goesmann A."/>
            <person name="Mussgnug J.H."/>
            <person name="Kruse O."/>
        </authorList>
    </citation>
    <scope>NUCLEOTIDE SEQUENCE [LARGE SCALE GENOMIC DNA]</scope>
    <source>
        <strain evidence="2 3">SAG 48.87</strain>
    </source>
</reference>
<dbReference type="GeneID" id="25742186"/>
<gene>
    <name evidence="2" type="ORF">MNEG_9311</name>
</gene>
<dbReference type="Proteomes" id="UP000054498">
    <property type="component" value="Unassembled WGS sequence"/>
</dbReference>
<proteinExistence type="predicted"/>
<organism evidence="2 3">
    <name type="scientific">Monoraphidium neglectum</name>
    <dbReference type="NCBI Taxonomy" id="145388"/>
    <lineage>
        <taxon>Eukaryota</taxon>
        <taxon>Viridiplantae</taxon>
        <taxon>Chlorophyta</taxon>
        <taxon>core chlorophytes</taxon>
        <taxon>Chlorophyceae</taxon>
        <taxon>CS clade</taxon>
        <taxon>Sphaeropleales</taxon>
        <taxon>Selenastraceae</taxon>
        <taxon>Monoraphidium</taxon>
    </lineage>
</organism>
<dbReference type="EMBL" id="KK102111">
    <property type="protein sequence ID" value="KIY98650.1"/>
    <property type="molecule type" value="Genomic_DNA"/>
</dbReference>
<sequence>MVHQLLLEAAERLPRPEASPAPAPRGVLVPQAARAGSAPLETVPELPRVEDANHQMQALHSSRHKRDRSIQFNEDDRGFWAQSLEELMAAIAPHNAARVAPAAPSGDNHKPAAGSC</sequence>
<dbReference type="AlphaFoldDB" id="A0A0D2MWR5"/>
<protein>
    <submittedName>
        <fullName evidence="2">Uncharacterized protein</fullName>
    </submittedName>
</protein>
<accession>A0A0D2MWR5</accession>
<dbReference type="RefSeq" id="XP_013897670.1">
    <property type="nucleotide sequence ID" value="XM_014042216.1"/>
</dbReference>
<evidence type="ECO:0000313" key="2">
    <source>
        <dbReference type="EMBL" id="KIY98650.1"/>
    </source>
</evidence>
<keyword evidence="3" id="KW-1185">Reference proteome</keyword>
<name>A0A0D2MWR5_9CHLO</name>
<evidence type="ECO:0000313" key="3">
    <source>
        <dbReference type="Proteomes" id="UP000054498"/>
    </source>
</evidence>
<dbReference type="KEGG" id="mng:MNEG_9311"/>